<accession>A0ACC0D051</accession>
<protein>
    <submittedName>
        <fullName evidence="1">Zinc-binding dehydrogenase family oxidoreductase</fullName>
    </submittedName>
</protein>
<comment type="caution">
    <text evidence="1">The sequence shown here is derived from an EMBL/GenBank/DDBJ whole genome shotgun (WGS) entry which is preliminary data.</text>
</comment>
<keyword evidence="2" id="KW-1185">Reference proteome</keyword>
<name>A0ACC0D051_9PEZI</name>
<dbReference type="EMBL" id="MU394321">
    <property type="protein sequence ID" value="KAI6085896.1"/>
    <property type="molecule type" value="Genomic_DNA"/>
</dbReference>
<proteinExistence type="predicted"/>
<sequence length="359" mass="38014">MTSHPSLPALQRAVIQDANGRAQAADNLPLPQLFPGTVLVKTMAISLNPSDYKMGNRFPSPGSVIGNDFAGAVVAIGPKTSTALSVGDLVFGMVHGSNPADGANGAFAQYVRVPSEFALRVPTGWRPEQAAALGVGLVINCLALWGNALALEPCPDSPAQEPIPVLVYGGSTATGTMAIQLLRLSNLDPIATCSPRNFDMVKGYGAATVFDYSQPDTAERIRKHTGGQLSYALDCITDRDSVGCCYASIGRTGGRYVCLELCAQELQTRRAVKANFPIAYEIFGEDIQLSGGYERKGNRKTRADAVNWFNMLQGLLDEGKLRTHPLQVLTGGLDGIPKGLDLLKSGAVSGKKLVVLIDP</sequence>
<gene>
    <name evidence="1" type="ORF">F4821DRAFT_260593</name>
</gene>
<evidence type="ECO:0000313" key="1">
    <source>
        <dbReference type="EMBL" id="KAI6085896.1"/>
    </source>
</evidence>
<evidence type="ECO:0000313" key="2">
    <source>
        <dbReference type="Proteomes" id="UP001497680"/>
    </source>
</evidence>
<reference evidence="1 2" key="1">
    <citation type="journal article" date="2022" name="New Phytol.">
        <title>Ecological generalism drives hyperdiversity of secondary metabolite gene clusters in xylarialean endophytes.</title>
        <authorList>
            <person name="Franco M.E.E."/>
            <person name="Wisecaver J.H."/>
            <person name="Arnold A.E."/>
            <person name="Ju Y.M."/>
            <person name="Slot J.C."/>
            <person name="Ahrendt S."/>
            <person name="Moore L.P."/>
            <person name="Eastman K.E."/>
            <person name="Scott K."/>
            <person name="Konkel Z."/>
            <person name="Mondo S.J."/>
            <person name="Kuo A."/>
            <person name="Hayes R.D."/>
            <person name="Haridas S."/>
            <person name="Andreopoulos B."/>
            <person name="Riley R."/>
            <person name="LaButti K."/>
            <person name="Pangilinan J."/>
            <person name="Lipzen A."/>
            <person name="Amirebrahimi M."/>
            <person name="Yan J."/>
            <person name="Adam C."/>
            <person name="Keymanesh K."/>
            <person name="Ng V."/>
            <person name="Louie K."/>
            <person name="Northen T."/>
            <person name="Drula E."/>
            <person name="Henrissat B."/>
            <person name="Hsieh H.M."/>
            <person name="Youens-Clark K."/>
            <person name="Lutzoni F."/>
            <person name="Miadlikowska J."/>
            <person name="Eastwood D.C."/>
            <person name="Hamelin R.C."/>
            <person name="Grigoriev I.V."/>
            <person name="U'Ren J.M."/>
        </authorList>
    </citation>
    <scope>NUCLEOTIDE SEQUENCE [LARGE SCALE GENOMIC DNA]</scope>
    <source>
        <strain evidence="1 2">ER1909</strain>
    </source>
</reference>
<organism evidence="1 2">
    <name type="scientific">Hypoxylon rubiginosum</name>
    <dbReference type="NCBI Taxonomy" id="110542"/>
    <lineage>
        <taxon>Eukaryota</taxon>
        <taxon>Fungi</taxon>
        <taxon>Dikarya</taxon>
        <taxon>Ascomycota</taxon>
        <taxon>Pezizomycotina</taxon>
        <taxon>Sordariomycetes</taxon>
        <taxon>Xylariomycetidae</taxon>
        <taxon>Xylariales</taxon>
        <taxon>Hypoxylaceae</taxon>
        <taxon>Hypoxylon</taxon>
    </lineage>
</organism>
<dbReference type="Proteomes" id="UP001497680">
    <property type="component" value="Unassembled WGS sequence"/>
</dbReference>